<dbReference type="Gene3D" id="3.40.50.10320">
    <property type="entry name" value="LmbE-like"/>
    <property type="match status" value="1"/>
</dbReference>
<name>A0A7I7WCI5_9MYCO</name>
<dbReference type="PANTHER" id="PTHR12993:SF30">
    <property type="entry name" value="N-ACETYL-ALPHA-D-GLUCOSAMINYL L-MALATE DEACETYLASE 1"/>
    <property type="match status" value="1"/>
</dbReference>
<keyword evidence="1" id="KW-0862">Zinc</keyword>
<organism evidence="3 4">
    <name type="scientific">Mycobacterium branderi</name>
    <dbReference type="NCBI Taxonomy" id="43348"/>
    <lineage>
        <taxon>Bacteria</taxon>
        <taxon>Bacillati</taxon>
        <taxon>Actinomycetota</taxon>
        <taxon>Actinomycetes</taxon>
        <taxon>Mycobacteriales</taxon>
        <taxon>Mycobacteriaceae</taxon>
        <taxon>Mycobacterium</taxon>
    </lineage>
</organism>
<reference evidence="3 4" key="1">
    <citation type="submission" date="2016-12" db="EMBL/GenBank/DDBJ databases">
        <title>The new phylogeny of genus Mycobacterium.</title>
        <authorList>
            <person name="Tortoli E."/>
            <person name="Trovato A."/>
            <person name="Cirillo D.M."/>
        </authorList>
    </citation>
    <scope>NUCLEOTIDE SEQUENCE [LARGE SCALE GENOMIC DNA]</scope>
    <source>
        <strain evidence="3 4">DSM 44624</strain>
    </source>
</reference>
<dbReference type="InterPro" id="IPR024078">
    <property type="entry name" value="LmbE-like_dom_sf"/>
</dbReference>
<accession>A0A7I7WCI5</accession>
<keyword evidence="2" id="KW-0614">Plasmid</keyword>
<evidence type="ECO:0000313" key="4">
    <source>
        <dbReference type="Proteomes" id="UP000192441"/>
    </source>
</evidence>
<dbReference type="EMBL" id="AP022607">
    <property type="protein sequence ID" value="BBZ15279.1"/>
    <property type="molecule type" value="Genomic_DNA"/>
</dbReference>
<dbReference type="Proteomes" id="UP000467379">
    <property type="component" value="Plasmid pJCM12687"/>
</dbReference>
<evidence type="ECO:0000313" key="5">
    <source>
        <dbReference type="Proteomes" id="UP000467379"/>
    </source>
</evidence>
<keyword evidence="5" id="KW-1185">Reference proteome</keyword>
<dbReference type="RefSeq" id="WP_083134015.1">
    <property type="nucleotide sequence ID" value="NZ_AP022607.1"/>
</dbReference>
<evidence type="ECO:0000313" key="2">
    <source>
        <dbReference type="EMBL" id="BBZ15279.1"/>
    </source>
</evidence>
<dbReference type="Proteomes" id="UP000192441">
    <property type="component" value="Unassembled WGS sequence"/>
</dbReference>
<sequence>MTRVLVVAAHPDDEVIGPGGTLAKHVRAGDTVAALILAEGKTSRADDACLPESMRRSLDETSAALSELGVASWRRLDLRDNQLDSYPLLTLARHVSDAVEEFSPQVVYTHHSGDLNIDHELTARATMIACRPHVSPVRWLLSFSTLSATEAGYAGRPVFQPSVYSDISDTLDTKLAAMSHYSSELRDFPHPRSLQALRSQAELFGAAAGVAAAEAFSVIRGTWSAGGQTP</sequence>
<dbReference type="OrthoDB" id="158614at2"/>
<proteinExistence type="predicted"/>
<dbReference type="PANTHER" id="PTHR12993">
    <property type="entry name" value="N-ACETYLGLUCOSAMINYL-PHOSPHATIDYLINOSITOL DE-N-ACETYLASE-RELATED"/>
    <property type="match status" value="1"/>
</dbReference>
<dbReference type="GO" id="GO:0016137">
    <property type="term" value="P:glycoside metabolic process"/>
    <property type="evidence" value="ECO:0007669"/>
    <property type="project" value="UniProtKB-ARBA"/>
</dbReference>
<evidence type="ECO:0000313" key="3">
    <source>
        <dbReference type="EMBL" id="ORA32568.1"/>
    </source>
</evidence>
<reference evidence="2" key="3">
    <citation type="submission" date="2020-02" db="EMBL/GenBank/DDBJ databases">
        <authorList>
            <person name="Matsumoto Y."/>
            <person name="Motooka D."/>
            <person name="Nakamura S."/>
        </authorList>
    </citation>
    <scope>NUCLEOTIDE SEQUENCE</scope>
    <source>
        <strain evidence="2">JCM 12687</strain>
        <plasmid evidence="2">pJCM12687</plasmid>
    </source>
</reference>
<dbReference type="GO" id="GO:0016811">
    <property type="term" value="F:hydrolase activity, acting on carbon-nitrogen (but not peptide) bonds, in linear amides"/>
    <property type="evidence" value="ECO:0007669"/>
    <property type="project" value="TreeGrafter"/>
</dbReference>
<evidence type="ECO:0000256" key="1">
    <source>
        <dbReference type="ARBA" id="ARBA00022833"/>
    </source>
</evidence>
<reference evidence="2 5" key="2">
    <citation type="journal article" date="2019" name="Emerg. Microbes Infect.">
        <title>Comprehensive subspecies identification of 175 nontuberculous mycobacteria species based on 7547 genomic profiles.</title>
        <authorList>
            <person name="Matsumoto Y."/>
            <person name="Kinjo T."/>
            <person name="Motooka D."/>
            <person name="Nabeya D."/>
            <person name="Jung N."/>
            <person name="Uechi K."/>
            <person name="Horii T."/>
            <person name="Iida T."/>
            <person name="Fujita J."/>
            <person name="Nakamura S."/>
        </authorList>
    </citation>
    <scope>NUCLEOTIDE SEQUENCE [LARGE SCALE GENOMIC DNA]</scope>
    <source>
        <strain evidence="2 5">JCM 12687</strain>
        <plasmid evidence="2">pJCM12687</plasmid>
    </source>
</reference>
<dbReference type="EMBL" id="MVHM01000023">
    <property type="protein sequence ID" value="ORA32568.1"/>
    <property type="molecule type" value="Genomic_DNA"/>
</dbReference>
<dbReference type="SUPFAM" id="SSF102588">
    <property type="entry name" value="LmbE-like"/>
    <property type="match status" value="1"/>
</dbReference>
<dbReference type="InterPro" id="IPR003737">
    <property type="entry name" value="GlcNAc_PI_deacetylase-related"/>
</dbReference>
<protein>
    <submittedName>
        <fullName evidence="2">PIG-L domain-containing protein</fullName>
    </submittedName>
</protein>
<gene>
    <name evidence="3" type="ORF">BST20_24500</name>
    <name evidence="2" type="ORF">MBRA_54740</name>
</gene>
<dbReference type="Pfam" id="PF02585">
    <property type="entry name" value="PIG-L"/>
    <property type="match status" value="1"/>
</dbReference>
<dbReference type="AlphaFoldDB" id="A0A7I7WCI5"/>
<geneLocation type="plasmid" evidence="2 5">
    <name>pJCM12687</name>
</geneLocation>